<dbReference type="GO" id="GO:0046872">
    <property type="term" value="F:metal ion binding"/>
    <property type="evidence" value="ECO:0007669"/>
    <property type="project" value="UniProtKB-KW"/>
</dbReference>
<dbReference type="PANTHER" id="PTHR31609">
    <property type="entry name" value="YDJC DEACETYLASE FAMILY MEMBER"/>
    <property type="match status" value="1"/>
</dbReference>
<organism evidence="6 7">
    <name type="scientific">Candidatus Saccharicenans subterraneus</name>
    <dbReference type="NCBI Taxonomy" id="2508984"/>
    <lineage>
        <taxon>Bacteria</taxon>
        <taxon>Candidatus Aminicenantota</taxon>
        <taxon>Candidatus Aminicenantia</taxon>
        <taxon>Candidatus Aminicenantales</taxon>
        <taxon>Candidatus Saccharicenantaceae</taxon>
        <taxon>Candidatus Saccharicenans</taxon>
    </lineage>
</organism>
<evidence type="ECO:0000313" key="7">
    <source>
        <dbReference type="Proteomes" id="UP000257323"/>
    </source>
</evidence>
<protein>
    <submittedName>
        <fullName evidence="6">Putative glycoside hydrolase or deacetylase ChbG, UPF0249 family</fullName>
    </submittedName>
</protein>
<name>A0A3E2BKH6_9BACT</name>
<comment type="cofactor">
    <cofactor evidence="1">
        <name>Mg(2+)</name>
        <dbReference type="ChEBI" id="CHEBI:18420"/>
    </cofactor>
</comment>
<keyword evidence="2" id="KW-0479">Metal-binding</keyword>
<keyword evidence="4" id="KW-0460">Magnesium</keyword>
<evidence type="ECO:0000256" key="5">
    <source>
        <dbReference type="ARBA" id="ARBA00023277"/>
    </source>
</evidence>
<dbReference type="Proteomes" id="UP000257323">
    <property type="component" value="Unassembled WGS sequence"/>
</dbReference>
<proteinExistence type="predicted"/>
<evidence type="ECO:0000313" key="6">
    <source>
        <dbReference type="EMBL" id="RFT15245.1"/>
    </source>
</evidence>
<dbReference type="EMBL" id="QUAH01000011">
    <property type="protein sequence ID" value="RFT15245.1"/>
    <property type="molecule type" value="Genomic_DNA"/>
</dbReference>
<reference evidence="6 7" key="1">
    <citation type="submission" date="2018-08" db="EMBL/GenBank/DDBJ databases">
        <title>Genome analysis of the thermophilic bacterium of the candidate phylum Aminicenantes from deep subsurface aquifer revealed its physiology and ecological role.</title>
        <authorList>
            <person name="Kadnikov V.V."/>
            <person name="Mardanov A.V."/>
            <person name="Beletsky A.V."/>
            <person name="Karnachuk O.V."/>
            <person name="Ravin N.V."/>
        </authorList>
    </citation>
    <scope>NUCLEOTIDE SEQUENCE [LARGE SCALE GENOMIC DNA]</scope>
    <source>
        <strain evidence="6">BY38</strain>
    </source>
</reference>
<keyword evidence="3 6" id="KW-0378">Hydrolase</keyword>
<dbReference type="Gene3D" id="3.20.20.370">
    <property type="entry name" value="Glycoside hydrolase/deacetylase"/>
    <property type="match status" value="1"/>
</dbReference>
<dbReference type="PANTHER" id="PTHR31609:SF1">
    <property type="entry name" value="CARBOHYDRATE DEACETYLASE"/>
    <property type="match status" value="1"/>
</dbReference>
<dbReference type="SUPFAM" id="SSF88713">
    <property type="entry name" value="Glycoside hydrolase/deacetylase"/>
    <property type="match status" value="1"/>
</dbReference>
<dbReference type="GO" id="GO:0019213">
    <property type="term" value="F:deacetylase activity"/>
    <property type="evidence" value="ECO:0007669"/>
    <property type="project" value="TreeGrafter"/>
</dbReference>
<dbReference type="GO" id="GO:0016787">
    <property type="term" value="F:hydrolase activity"/>
    <property type="evidence" value="ECO:0007669"/>
    <property type="project" value="UniProtKB-KW"/>
</dbReference>
<evidence type="ECO:0000256" key="4">
    <source>
        <dbReference type="ARBA" id="ARBA00022842"/>
    </source>
</evidence>
<dbReference type="InterPro" id="IPR006879">
    <property type="entry name" value="YdjC-like"/>
</dbReference>
<keyword evidence="5" id="KW-0119">Carbohydrate metabolism</keyword>
<evidence type="ECO:0000256" key="2">
    <source>
        <dbReference type="ARBA" id="ARBA00022723"/>
    </source>
</evidence>
<comment type="caution">
    <text evidence="6">The sequence shown here is derived from an EMBL/GenBank/DDBJ whole genome shotgun (WGS) entry which is preliminary data.</text>
</comment>
<accession>A0A3E2BKH6</accession>
<dbReference type="GO" id="GO:0005975">
    <property type="term" value="P:carbohydrate metabolic process"/>
    <property type="evidence" value="ECO:0007669"/>
    <property type="project" value="InterPro"/>
</dbReference>
<evidence type="ECO:0000256" key="3">
    <source>
        <dbReference type="ARBA" id="ARBA00022801"/>
    </source>
</evidence>
<gene>
    <name evidence="6" type="ORF">OP8BY_0540</name>
</gene>
<dbReference type="Pfam" id="PF04794">
    <property type="entry name" value="YdjC"/>
    <property type="match status" value="1"/>
</dbReference>
<sequence length="293" mass="33738">MKRYLNSWPVFLAVVIFVILLARAGQQPEQFVELIVRGDDMGMTHSANEAFELAFNRGILTAGGLIVPSPWFEDAARRCRENRLWSVGVHLCVNAEWQDYRWGPVLPYNLVSSLVDKDGYFFPTAQAFLDNNPKVEELERELRAQVDRALDRGLRLDYLDTHMDSLETREEYRAVVRKIAREYGLPISGDCGEDREFFDIYAVKPELKEKVLIEKLQTAKPGLYLLVVHPGLDTPEERAIVDLNPDGLKDVYKYRSAEVKAITSPRVKKVIARRNIKLLSYRDLREQGRIKID</sequence>
<dbReference type="AlphaFoldDB" id="A0A3E2BKH6"/>
<evidence type="ECO:0000256" key="1">
    <source>
        <dbReference type="ARBA" id="ARBA00001946"/>
    </source>
</evidence>
<dbReference type="InterPro" id="IPR011330">
    <property type="entry name" value="Glyco_hydro/deAcase_b/a-brl"/>
</dbReference>